<name>A0ABZ2NDF0_9BACI</name>
<sequence length="171" mass="19416">MNSERKQIIVDEIKHWKINKLLPETYCDFLLALYTGGKQEEQVTKKKRSALLMAYIILLLLPVSLFVYFTEMNPPMQMSLLTGFVICVIPALKMSRGQRMFFYYMGVLFLLLLLLSLTGIGIAHLPKGPSSAIAIIIHSFIWITFAVRFKTRSFFIAGLAGILLSIGSFLF</sequence>
<proteinExistence type="predicted"/>
<accession>A0ABZ2NDF0</accession>
<evidence type="ECO:0000256" key="1">
    <source>
        <dbReference type="SAM" id="Phobius"/>
    </source>
</evidence>
<keyword evidence="1" id="KW-0812">Transmembrane</keyword>
<dbReference type="EMBL" id="CP147407">
    <property type="protein sequence ID" value="WXB95612.1"/>
    <property type="molecule type" value="Genomic_DNA"/>
</dbReference>
<evidence type="ECO:0000313" key="2">
    <source>
        <dbReference type="EMBL" id="WXB95612.1"/>
    </source>
</evidence>
<keyword evidence="1" id="KW-0472">Membrane</keyword>
<feature type="transmembrane region" description="Helical" evidence="1">
    <location>
        <begin position="154"/>
        <end position="170"/>
    </location>
</feature>
<evidence type="ECO:0000313" key="3">
    <source>
        <dbReference type="Proteomes" id="UP001377337"/>
    </source>
</evidence>
<keyword evidence="3" id="KW-1185">Reference proteome</keyword>
<feature type="transmembrane region" description="Helical" evidence="1">
    <location>
        <begin position="129"/>
        <end position="147"/>
    </location>
</feature>
<dbReference type="Proteomes" id="UP001377337">
    <property type="component" value="Chromosome"/>
</dbReference>
<organism evidence="2 3">
    <name type="scientific">Metabacillus sediminis</name>
    <dbReference type="NCBI Taxonomy" id="3117746"/>
    <lineage>
        <taxon>Bacteria</taxon>
        <taxon>Bacillati</taxon>
        <taxon>Bacillota</taxon>
        <taxon>Bacilli</taxon>
        <taxon>Bacillales</taxon>
        <taxon>Bacillaceae</taxon>
        <taxon>Metabacillus</taxon>
    </lineage>
</organism>
<feature type="transmembrane region" description="Helical" evidence="1">
    <location>
        <begin position="50"/>
        <end position="70"/>
    </location>
</feature>
<gene>
    <name evidence="2" type="ORF">WCV65_13685</name>
</gene>
<reference evidence="2 3" key="1">
    <citation type="submission" date="2024-02" db="EMBL/GenBank/DDBJ databases">
        <title>Seven novel Bacillus-like species.</title>
        <authorList>
            <person name="Liu G."/>
        </authorList>
    </citation>
    <scope>NUCLEOTIDE SEQUENCE [LARGE SCALE GENOMIC DNA]</scope>
    <source>
        <strain evidence="2 3">FJAT-52054</strain>
    </source>
</reference>
<protein>
    <submittedName>
        <fullName evidence="2">Uncharacterized protein</fullName>
    </submittedName>
</protein>
<feature type="transmembrane region" description="Helical" evidence="1">
    <location>
        <begin position="76"/>
        <end position="94"/>
    </location>
</feature>
<keyword evidence="1" id="KW-1133">Transmembrane helix</keyword>
<dbReference type="RefSeq" id="WP_338777175.1">
    <property type="nucleotide sequence ID" value="NZ_CP147407.1"/>
</dbReference>
<feature type="transmembrane region" description="Helical" evidence="1">
    <location>
        <begin position="101"/>
        <end position="123"/>
    </location>
</feature>